<gene>
    <name evidence="4" type="ORF">H8S02_10465</name>
</gene>
<dbReference type="Proteomes" id="UP000641741">
    <property type="component" value="Unassembled WGS sequence"/>
</dbReference>
<dbReference type="PANTHER" id="PTHR34216">
    <property type="match status" value="1"/>
</dbReference>
<dbReference type="RefSeq" id="WP_186970475.1">
    <property type="nucleotide sequence ID" value="NZ_JACOPK010000010.1"/>
</dbReference>
<dbReference type="InterPro" id="IPR011330">
    <property type="entry name" value="Glyco_hydro/deAcase_b/a-brl"/>
</dbReference>
<sequence length="284" mass="32621">MKYGFGRTAVQMACTLLALCLGIGLLRQERMRTVFSEERVTLPIIMYHSILKDGARQGKYVVSPEVLARDLDALRARGCETVTVRDLIAYTRDGAPLPAKPVMLTFDDGYYNNYVYAYPLLRQRGMRAVVSIIGSQTALFTENGEENAYWSHLRAERLRETEDVFEIQNHSWNLHEYGERRGCLRRSGEDEARYAKLLHEDTEQTQQLIEEIGLPVPECYTYPFGACSEESERILRKMGFLCTLGCEERINTVTRDPESLYQLGRFNRAAFESTDDFLRRALGE</sequence>
<keyword evidence="2" id="KW-0732">Signal</keyword>
<dbReference type="InterPro" id="IPR051398">
    <property type="entry name" value="Polysacch_Deacetylase"/>
</dbReference>
<protein>
    <submittedName>
        <fullName evidence="4">Polysaccharide deacetylase family protein</fullName>
    </submittedName>
</protein>
<feature type="domain" description="NodB homology" evidence="3">
    <location>
        <begin position="100"/>
        <end position="284"/>
    </location>
</feature>
<comment type="caution">
    <text evidence="4">The sequence shown here is derived from an EMBL/GenBank/DDBJ whole genome shotgun (WGS) entry which is preliminary data.</text>
</comment>
<comment type="subcellular location">
    <subcellularLocation>
        <location evidence="1">Secreted</location>
    </subcellularLocation>
</comment>
<proteinExistence type="predicted"/>
<dbReference type="EMBL" id="JACOPK010000010">
    <property type="protein sequence ID" value="MBC5696362.1"/>
    <property type="molecule type" value="Genomic_DNA"/>
</dbReference>
<evidence type="ECO:0000256" key="2">
    <source>
        <dbReference type="ARBA" id="ARBA00022729"/>
    </source>
</evidence>
<evidence type="ECO:0000259" key="3">
    <source>
        <dbReference type="PROSITE" id="PS51677"/>
    </source>
</evidence>
<dbReference type="Gene3D" id="3.20.20.370">
    <property type="entry name" value="Glycoside hydrolase/deacetylase"/>
    <property type="match status" value="1"/>
</dbReference>
<keyword evidence="5" id="KW-1185">Reference proteome</keyword>
<accession>A0ABR7GPY3</accession>
<dbReference type="InterPro" id="IPR002509">
    <property type="entry name" value="NODB_dom"/>
</dbReference>
<name>A0ABR7GPY3_9FIRM</name>
<evidence type="ECO:0000313" key="5">
    <source>
        <dbReference type="Proteomes" id="UP000641741"/>
    </source>
</evidence>
<dbReference type="SUPFAM" id="SSF88713">
    <property type="entry name" value="Glycoside hydrolase/deacetylase"/>
    <property type="match status" value="1"/>
</dbReference>
<dbReference type="PROSITE" id="PS51677">
    <property type="entry name" value="NODB"/>
    <property type="match status" value="1"/>
</dbReference>
<reference evidence="4 5" key="1">
    <citation type="submission" date="2020-08" db="EMBL/GenBank/DDBJ databases">
        <title>Genome public.</title>
        <authorList>
            <person name="Liu C."/>
            <person name="Sun Q."/>
        </authorList>
    </citation>
    <scope>NUCLEOTIDE SEQUENCE [LARGE SCALE GENOMIC DNA]</scope>
    <source>
        <strain evidence="4 5">M2</strain>
    </source>
</reference>
<organism evidence="4 5">
    <name type="scientific">Agathobaculum hominis</name>
    <dbReference type="NCBI Taxonomy" id="2763014"/>
    <lineage>
        <taxon>Bacteria</taxon>
        <taxon>Bacillati</taxon>
        <taxon>Bacillota</taxon>
        <taxon>Clostridia</taxon>
        <taxon>Eubacteriales</taxon>
        <taxon>Butyricicoccaceae</taxon>
        <taxon>Agathobaculum</taxon>
    </lineage>
</organism>
<evidence type="ECO:0000256" key="1">
    <source>
        <dbReference type="ARBA" id="ARBA00004613"/>
    </source>
</evidence>
<evidence type="ECO:0000313" key="4">
    <source>
        <dbReference type="EMBL" id="MBC5696362.1"/>
    </source>
</evidence>
<dbReference type="Pfam" id="PF01522">
    <property type="entry name" value="Polysacc_deac_1"/>
    <property type="match status" value="1"/>
</dbReference>
<dbReference type="PANTHER" id="PTHR34216:SF3">
    <property type="entry name" value="POLY-BETA-1,6-N-ACETYL-D-GLUCOSAMINE N-DEACETYLASE"/>
    <property type="match status" value="1"/>
</dbReference>